<evidence type="ECO:0000256" key="8">
    <source>
        <dbReference type="ARBA" id="ARBA00022553"/>
    </source>
</evidence>
<evidence type="ECO:0000256" key="10">
    <source>
        <dbReference type="ARBA" id="ARBA00022679"/>
    </source>
</evidence>
<keyword evidence="11 22" id="KW-0479">Metal-binding</keyword>
<dbReference type="AlphaFoldDB" id="A0A7R9FZF2"/>
<sequence length="537" mass="61392">MDSVSAHISPWGKPQQPTESVSLADIMSEQLARDIQSKEENRFGDSLPVPDPTITILENSPGCDSDFLIAQTLQVQFDKENDDILKRTEDKFNGTSKICVSYSNYRVLSENQLDSDSEGDDEADDKHRVWDSFARSEKASLAKPIPRCGYRKDADGMVTKHDMLISGRKNACRVMVFPPEFHTGDAGAFDMQLPNKVFNSLKVHSRNEESRRNRVHDKSEQATSEMSVDPRTRLLLYKLVNQEVLDRVNGVLSTGKEAVVLHADGGARDNTVVPKECAIKVFKTTLNEFKTRDKYIQDDYRFKDRFSKQNPRKIIHMWAEKEMHNLLRMQKVGILCPEVVVLKKHVLVMSFIGSNHRPADKLKDVKLKHSDLADAYNQTIGTMKILYDDAQLVHADLSEYNILWYDKKCWFIDVSQAVERNHPKALEFLLRDCTNIANFFNRRGHPETKSPDELFQYITEMEVPQDGASMLCQVKDYERNNELLTHQKGFTTAVKFVKDSTELSQAHDQREPPLPALTTDPDLRRSGFFTGDALLYL</sequence>
<dbReference type="Pfam" id="PF01163">
    <property type="entry name" value="RIO1"/>
    <property type="match status" value="1"/>
</dbReference>
<evidence type="ECO:0000256" key="3">
    <source>
        <dbReference type="ARBA" id="ARBA00009196"/>
    </source>
</evidence>
<feature type="region of interest" description="Disordered" evidence="23">
    <location>
        <begin position="502"/>
        <end position="522"/>
    </location>
</feature>
<keyword evidence="14" id="KW-0067">ATP-binding</keyword>
<dbReference type="GO" id="GO:0042254">
    <property type="term" value="P:ribosome biogenesis"/>
    <property type="evidence" value="ECO:0007669"/>
    <property type="project" value="UniProtKB-KW"/>
</dbReference>
<reference evidence="25" key="1">
    <citation type="submission" date="2020-11" db="EMBL/GenBank/DDBJ databases">
        <authorList>
            <person name="Tran Van P."/>
        </authorList>
    </citation>
    <scope>NUCLEOTIDE SEQUENCE</scope>
</reference>
<evidence type="ECO:0000259" key="24">
    <source>
        <dbReference type="SMART" id="SM00090"/>
    </source>
</evidence>
<dbReference type="GO" id="GO:0045087">
    <property type="term" value="P:innate immune response"/>
    <property type="evidence" value="ECO:0007669"/>
    <property type="project" value="UniProtKB-KW"/>
</dbReference>
<evidence type="ECO:0000256" key="14">
    <source>
        <dbReference type="ARBA" id="ARBA00022840"/>
    </source>
</evidence>
<evidence type="ECO:0000256" key="21">
    <source>
        <dbReference type="ARBA" id="ARBA00068351"/>
    </source>
</evidence>
<dbReference type="EC" id="2.7.11.1" evidence="4 22"/>
<keyword evidence="10 22" id="KW-0808">Transferase</keyword>
<comment type="catalytic activity">
    <reaction evidence="19 22">
        <text>L-seryl-[protein] + ATP = O-phospho-L-seryl-[protein] + ADP + H(+)</text>
        <dbReference type="Rhea" id="RHEA:17989"/>
        <dbReference type="Rhea" id="RHEA-COMP:9863"/>
        <dbReference type="Rhea" id="RHEA-COMP:11604"/>
        <dbReference type="ChEBI" id="CHEBI:15378"/>
        <dbReference type="ChEBI" id="CHEBI:29999"/>
        <dbReference type="ChEBI" id="CHEBI:30616"/>
        <dbReference type="ChEBI" id="CHEBI:83421"/>
        <dbReference type="ChEBI" id="CHEBI:456216"/>
        <dbReference type="EC" id="2.7.11.1"/>
    </reaction>
</comment>
<evidence type="ECO:0000256" key="11">
    <source>
        <dbReference type="ARBA" id="ARBA00022723"/>
    </source>
</evidence>
<dbReference type="FunFam" id="1.10.510.10:FF:000254">
    <property type="entry name" value="Serine/threonine-protein kinase RIO3"/>
    <property type="match status" value="1"/>
</dbReference>
<keyword evidence="16" id="KW-0391">Immunity</keyword>
<dbReference type="InterPro" id="IPR017406">
    <property type="entry name" value="Ser/Thr_kinase_Rio3"/>
</dbReference>
<name>A0A7R9FZF2_TIMSH</name>
<proteinExistence type="inferred from homology"/>
<evidence type="ECO:0000256" key="6">
    <source>
        <dbReference type="ARBA" id="ARBA00022517"/>
    </source>
</evidence>
<evidence type="ECO:0000256" key="16">
    <source>
        <dbReference type="ARBA" id="ARBA00022859"/>
    </source>
</evidence>
<dbReference type="GO" id="GO:0046872">
    <property type="term" value="F:metal ion binding"/>
    <property type="evidence" value="ECO:0007669"/>
    <property type="project" value="UniProtKB-UniRule"/>
</dbReference>
<keyword evidence="9" id="KW-0399">Innate immunity</keyword>
<evidence type="ECO:0000256" key="19">
    <source>
        <dbReference type="ARBA" id="ARBA00048679"/>
    </source>
</evidence>
<keyword evidence="8" id="KW-0597">Phosphoprotein</keyword>
<feature type="compositionally biased region" description="Basic and acidic residues" evidence="23">
    <location>
        <begin position="502"/>
        <end position="511"/>
    </location>
</feature>
<evidence type="ECO:0000256" key="13">
    <source>
        <dbReference type="ARBA" id="ARBA00022777"/>
    </source>
</evidence>
<dbReference type="FunFam" id="3.30.200.20:FF:000200">
    <property type="entry name" value="Serine/threonine-protein kinase RIO3"/>
    <property type="match status" value="1"/>
</dbReference>
<keyword evidence="13 22" id="KW-0418">Kinase</keyword>
<evidence type="ECO:0000256" key="15">
    <source>
        <dbReference type="ARBA" id="ARBA00022842"/>
    </source>
</evidence>
<evidence type="ECO:0000256" key="1">
    <source>
        <dbReference type="ARBA" id="ARBA00001946"/>
    </source>
</evidence>
<dbReference type="SMART" id="SM00090">
    <property type="entry name" value="RIO"/>
    <property type="match status" value="1"/>
</dbReference>
<feature type="region of interest" description="Disordered" evidence="23">
    <location>
        <begin position="1"/>
        <end position="20"/>
    </location>
</feature>
<accession>A0A7R9FZF2</accession>
<comment type="subcellular location">
    <subcellularLocation>
        <location evidence="2">Cytoplasm</location>
    </subcellularLocation>
</comment>
<dbReference type="InterPro" id="IPR018935">
    <property type="entry name" value="RIO_kinase_CS"/>
</dbReference>
<dbReference type="PIRSF" id="PIRSF038146">
    <property type="entry name" value="Ser/Thr_PK_RIO3"/>
    <property type="match status" value="1"/>
</dbReference>
<comment type="catalytic activity">
    <reaction evidence="18 22">
        <text>L-threonyl-[protein] + ATP = O-phospho-L-threonyl-[protein] + ADP + H(+)</text>
        <dbReference type="Rhea" id="RHEA:46608"/>
        <dbReference type="Rhea" id="RHEA-COMP:11060"/>
        <dbReference type="Rhea" id="RHEA-COMP:11605"/>
        <dbReference type="ChEBI" id="CHEBI:15378"/>
        <dbReference type="ChEBI" id="CHEBI:30013"/>
        <dbReference type="ChEBI" id="CHEBI:30616"/>
        <dbReference type="ChEBI" id="CHEBI:61977"/>
        <dbReference type="ChEBI" id="CHEBI:456216"/>
        <dbReference type="EC" id="2.7.11.1"/>
    </reaction>
</comment>
<dbReference type="EMBL" id="OC001487">
    <property type="protein sequence ID" value="CAD7260047.1"/>
    <property type="molecule type" value="Genomic_DNA"/>
</dbReference>
<evidence type="ECO:0000256" key="2">
    <source>
        <dbReference type="ARBA" id="ARBA00004496"/>
    </source>
</evidence>
<dbReference type="PROSITE" id="PS01245">
    <property type="entry name" value="RIO1"/>
    <property type="match status" value="1"/>
</dbReference>
<evidence type="ECO:0000256" key="22">
    <source>
        <dbReference type="PIRNR" id="PIRNR038146"/>
    </source>
</evidence>
<dbReference type="GO" id="GO:0004674">
    <property type="term" value="F:protein serine/threonine kinase activity"/>
    <property type="evidence" value="ECO:0007669"/>
    <property type="project" value="UniProtKB-UniRule"/>
</dbReference>
<protein>
    <recommendedName>
        <fullName evidence="21 22">Serine/threonine-protein kinase RIO3</fullName>
        <ecNumber evidence="4 22">2.7.11.1</ecNumber>
    </recommendedName>
</protein>
<comment type="cofactor">
    <cofactor evidence="1 22">
        <name>Mg(2+)</name>
        <dbReference type="ChEBI" id="CHEBI:18420"/>
    </cofactor>
</comment>
<dbReference type="InterPro" id="IPR018934">
    <property type="entry name" value="RIO_dom"/>
</dbReference>
<dbReference type="CDD" id="cd05146">
    <property type="entry name" value="RIO3_euk"/>
    <property type="match status" value="1"/>
</dbReference>
<keyword evidence="15 22" id="KW-0460">Magnesium</keyword>
<gene>
    <name evidence="25" type="ORF">TSIB3V08_LOCUS4239</name>
</gene>
<organism evidence="25">
    <name type="scientific">Timema shepardi</name>
    <name type="common">Walking stick</name>
    <dbReference type="NCBI Taxonomy" id="629360"/>
    <lineage>
        <taxon>Eukaryota</taxon>
        <taxon>Metazoa</taxon>
        <taxon>Ecdysozoa</taxon>
        <taxon>Arthropoda</taxon>
        <taxon>Hexapoda</taxon>
        <taxon>Insecta</taxon>
        <taxon>Pterygota</taxon>
        <taxon>Neoptera</taxon>
        <taxon>Polyneoptera</taxon>
        <taxon>Phasmatodea</taxon>
        <taxon>Timematodea</taxon>
        <taxon>Timematoidea</taxon>
        <taxon>Timematidae</taxon>
        <taxon>Timema</taxon>
    </lineage>
</organism>
<evidence type="ECO:0000256" key="20">
    <source>
        <dbReference type="ARBA" id="ARBA00064322"/>
    </source>
</evidence>
<keyword evidence="17" id="KW-0051">Antiviral defense</keyword>
<dbReference type="PANTHER" id="PTHR45723">
    <property type="entry name" value="SERINE/THREONINE-PROTEIN KINASE RIO1"/>
    <property type="match status" value="1"/>
</dbReference>
<keyword evidence="5" id="KW-0963">Cytoplasm</keyword>
<evidence type="ECO:0000313" key="25">
    <source>
        <dbReference type="EMBL" id="CAD7260047.1"/>
    </source>
</evidence>
<dbReference type="InterPro" id="IPR000687">
    <property type="entry name" value="RIO_kinase"/>
</dbReference>
<dbReference type="Gene3D" id="3.30.200.20">
    <property type="entry name" value="Phosphorylase Kinase, domain 1"/>
    <property type="match status" value="1"/>
</dbReference>
<comment type="similarity">
    <text evidence="3 22">Belongs to the protein kinase superfamily. RIO-type Ser/Thr kinase family.</text>
</comment>
<evidence type="ECO:0000256" key="7">
    <source>
        <dbReference type="ARBA" id="ARBA00022527"/>
    </source>
</evidence>
<evidence type="ECO:0000256" key="17">
    <source>
        <dbReference type="ARBA" id="ARBA00023118"/>
    </source>
</evidence>
<feature type="region of interest" description="Disordered" evidence="23">
    <location>
        <begin position="204"/>
        <end position="225"/>
    </location>
</feature>
<evidence type="ECO:0000256" key="5">
    <source>
        <dbReference type="ARBA" id="ARBA00022490"/>
    </source>
</evidence>
<keyword evidence="12 22" id="KW-0547">Nucleotide-binding</keyword>
<evidence type="ECO:0000256" key="18">
    <source>
        <dbReference type="ARBA" id="ARBA00047899"/>
    </source>
</evidence>
<evidence type="ECO:0000256" key="4">
    <source>
        <dbReference type="ARBA" id="ARBA00012513"/>
    </source>
</evidence>
<comment type="subunit">
    <text evidence="20">Interacts with CASP10. Interacts with IRF3; RIOK3 probably mediates the interaction of TBK1 with IRF3. Associated with 40S pre-ribosomal particles.</text>
</comment>
<keyword evidence="7 22" id="KW-0723">Serine/threonine-protein kinase</keyword>
<dbReference type="InterPro" id="IPR051272">
    <property type="entry name" value="RIO-type_Ser/Thr_kinase"/>
</dbReference>
<dbReference type="Gene3D" id="1.10.510.10">
    <property type="entry name" value="Transferase(Phosphotransferase) domain 1"/>
    <property type="match status" value="1"/>
</dbReference>
<evidence type="ECO:0000256" key="9">
    <source>
        <dbReference type="ARBA" id="ARBA00022588"/>
    </source>
</evidence>
<dbReference type="SUPFAM" id="SSF56112">
    <property type="entry name" value="Protein kinase-like (PK-like)"/>
    <property type="match status" value="1"/>
</dbReference>
<evidence type="ECO:0000256" key="23">
    <source>
        <dbReference type="SAM" id="MobiDB-lite"/>
    </source>
</evidence>
<dbReference type="InterPro" id="IPR011009">
    <property type="entry name" value="Kinase-like_dom_sf"/>
</dbReference>
<dbReference type="GO" id="GO:0051607">
    <property type="term" value="P:defense response to virus"/>
    <property type="evidence" value="ECO:0007669"/>
    <property type="project" value="UniProtKB-KW"/>
</dbReference>
<dbReference type="GO" id="GO:0005737">
    <property type="term" value="C:cytoplasm"/>
    <property type="evidence" value="ECO:0007669"/>
    <property type="project" value="UniProtKB-SubCell"/>
</dbReference>
<feature type="domain" description="RIO kinase" evidence="24">
    <location>
        <begin position="217"/>
        <end position="460"/>
    </location>
</feature>
<evidence type="ECO:0000256" key="12">
    <source>
        <dbReference type="ARBA" id="ARBA00022741"/>
    </source>
</evidence>
<feature type="compositionally biased region" description="Basic and acidic residues" evidence="23">
    <location>
        <begin position="205"/>
        <end position="220"/>
    </location>
</feature>
<keyword evidence="6" id="KW-0690">Ribosome biogenesis</keyword>
<dbReference type="GO" id="GO:0005524">
    <property type="term" value="F:ATP binding"/>
    <property type="evidence" value="ECO:0007669"/>
    <property type="project" value="UniProtKB-UniRule"/>
</dbReference>